<dbReference type="InterPro" id="IPR050997">
    <property type="entry name" value="MAPEG"/>
</dbReference>
<organism evidence="6 7">
    <name type="scientific">Thecamonas trahens ATCC 50062</name>
    <dbReference type="NCBI Taxonomy" id="461836"/>
    <lineage>
        <taxon>Eukaryota</taxon>
        <taxon>Apusozoa</taxon>
        <taxon>Apusomonadida</taxon>
        <taxon>Apusomonadidae</taxon>
        <taxon>Thecamonas</taxon>
    </lineage>
</organism>
<dbReference type="SUPFAM" id="SSF161084">
    <property type="entry name" value="MAPEG domain-like"/>
    <property type="match status" value="1"/>
</dbReference>
<evidence type="ECO:0000313" key="6">
    <source>
        <dbReference type="EMBL" id="KNC51590.1"/>
    </source>
</evidence>
<dbReference type="PANTHER" id="PTHR10250:SF26">
    <property type="entry name" value="GLUTATHIONE S-TRANSFERASE 3, MITOCHONDRIAL"/>
    <property type="match status" value="1"/>
</dbReference>
<dbReference type="RefSeq" id="XP_013755989.1">
    <property type="nucleotide sequence ID" value="XM_013900535.1"/>
</dbReference>
<dbReference type="GO" id="GO:0006691">
    <property type="term" value="P:leukotriene metabolic process"/>
    <property type="evidence" value="ECO:0007669"/>
    <property type="project" value="UniProtKB-ARBA"/>
</dbReference>
<accession>A0A0L0DHC1</accession>
<dbReference type="GeneID" id="25566403"/>
<evidence type="ECO:0000256" key="3">
    <source>
        <dbReference type="ARBA" id="ARBA00022989"/>
    </source>
</evidence>
<keyword evidence="2 5" id="KW-0812">Transmembrane</keyword>
<dbReference type="Pfam" id="PF01124">
    <property type="entry name" value="MAPEG"/>
    <property type="match status" value="1"/>
</dbReference>
<dbReference type="Proteomes" id="UP000054408">
    <property type="component" value="Unassembled WGS sequence"/>
</dbReference>
<keyword evidence="4 5" id="KW-0472">Membrane</keyword>
<keyword evidence="7" id="KW-1185">Reference proteome</keyword>
<dbReference type="GO" id="GO:0004602">
    <property type="term" value="F:glutathione peroxidase activity"/>
    <property type="evidence" value="ECO:0007669"/>
    <property type="project" value="TreeGrafter"/>
</dbReference>
<dbReference type="GO" id="GO:0016020">
    <property type="term" value="C:membrane"/>
    <property type="evidence" value="ECO:0007669"/>
    <property type="project" value="UniProtKB-SubCell"/>
</dbReference>
<dbReference type="GO" id="GO:0005783">
    <property type="term" value="C:endoplasmic reticulum"/>
    <property type="evidence" value="ECO:0007669"/>
    <property type="project" value="TreeGrafter"/>
</dbReference>
<reference evidence="6 7" key="1">
    <citation type="submission" date="2010-05" db="EMBL/GenBank/DDBJ databases">
        <title>The Genome Sequence of Thecamonas trahens ATCC 50062.</title>
        <authorList>
            <consortium name="The Broad Institute Genome Sequencing Platform"/>
            <person name="Russ C."/>
            <person name="Cuomo C."/>
            <person name="Shea T."/>
            <person name="Young S.K."/>
            <person name="Zeng Q."/>
            <person name="Koehrsen M."/>
            <person name="Haas B."/>
            <person name="Borodovsky M."/>
            <person name="Guigo R."/>
            <person name="Alvarado L."/>
            <person name="Berlin A."/>
            <person name="Bochicchio J."/>
            <person name="Borenstein D."/>
            <person name="Chapman S."/>
            <person name="Chen Z."/>
            <person name="Freedman E."/>
            <person name="Gellesch M."/>
            <person name="Goldberg J."/>
            <person name="Griggs A."/>
            <person name="Gujja S."/>
            <person name="Heilman E."/>
            <person name="Heiman D."/>
            <person name="Hepburn T."/>
            <person name="Howarth C."/>
            <person name="Jen D."/>
            <person name="Larson L."/>
            <person name="Mehta T."/>
            <person name="Park D."/>
            <person name="Pearson M."/>
            <person name="Roberts A."/>
            <person name="Saif S."/>
            <person name="Shenoy N."/>
            <person name="Sisk P."/>
            <person name="Stolte C."/>
            <person name="Sykes S."/>
            <person name="Thomson T."/>
            <person name="Walk T."/>
            <person name="White J."/>
            <person name="Yandava C."/>
            <person name="Burger G."/>
            <person name="Gray M.W."/>
            <person name="Holland P.W.H."/>
            <person name="King N."/>
            <person name="Lang F.B.F."/>
            <person name="Roger A.J."/>
            <person name="Ruiz-Trillo I."/>
            <person name="Lander E."/>
            <person name="Nusbaum C."/>
        </authorList>
    </citation>
    <scope>NUCLEOTIDE SEQUENCE [LARGE SCALE GENOMIC DNA]</scope>
    <source>
        <strain evidence="6 7">ATCC 50062</strain>
    </source>
</reference>
<feature type="transmembrane region" description="Helical" evidence="5">
    <location>
        <begin position="118"/>
        <end position="140"/>
    </location>
</feature>
<proteinExistence type="predicted"/>
<feature type="transmembrane region" description="Helical" evidence="5">
    <location>
        <begin position="85"/>
        <end position="106"/>
    </location>
</feature>
<dbReference type="GO" id="GO:0004364">
    <property type="term" value="F:glutathione transferase activity"/>
    <property type="evidence" value="ECO:0007669"/>
    <property type="project" value="TreeGrafter"/>
</dbReference>
<evidence type="ECO:0000256" key="5">
    <source>
        <dbReference type="SAM" id="Phobius"/>
    </source>
</evidence>
<dbReference type="AlphaFoldDB" id="A0A0L0DHC1"/>
<comment type="subcellular location">
    <subcellularLocation>
        <location evidence="1">Membrane</location>
        <topology evidence="1">Multi-pass membrane protein</topology>
    </subcellularLocation>
</comment>
<evidence type="ECO:0000256" key="2">
    <source>
        <dbReference type="ARBA" id="ARBA00022692"/>
    </source>
</evidence>
<protein>
    <submittedName>
        <fullName evidence="6">Microsomal glutathione S-transferase 3</fullName>
    </submittedName>
</protein>
<evidence type="ECO:0000256" key="1">
    <source>
        <dbReference type="ARBA" id="ARBA00004141"/>
    </source>
</evidence>
<keyword evidence="3 5" id="KW-1133">Transmembrane helix</keyword>
<sequence>MHIELDAEYGYVILATIGLMITNLLLGERVALARKKYHVKLPAMYGPDTKEGNAFSRIQRGHQNFLETLPDVFVAHLICGLTRPLLTSAMCALYIAGRFAYAYGYASAPKLRLYGTPFIVIARLFHLYGLGEMVYSMLYASSSPQ</sequence>
<feature type="transmembrane region" description="Helical" evidence="5">
    <location>
        <begin position="12"/>
        <end position="32"/>
    </location>
</feature>
<dbReference type="PANTHER" id="PTHR10250">
    <property type="entry name" value="MICROSOMAL GLUTATHIONE S-TRANSFERASE"/>
    <property type="match status" value="1"/>
</dbReference>
<evidence type="ECO:0000256" key="4">
    <source>
        <dbReference type="ARBA" id="ARBA00023136"/>
    </source>
</evidence>
<dbReference type="OrthoDB" id="410651at2759"/>
<keyword evidence="6" id="KW-0808">Transferase</keyword>
<gene>
    <name evidence="6" type="ORF">AMSG_07497</name>
</gene>
<dbReference type="InterPro" id="IPR001129">
    <property type="entry name" value="Membr-assoc_MAPEG"/>
</dbReference>
<dbReference type="STRING" id="461836.A0A0L0DHC1"/>
<name>A0A0L0DHC1_THETB</name>
<dbReference type="EMBL" id="GL349468">
    <property type="protein sequence ID" value="KNC51590.1"/>
    <property type="molecule type" value="Genomic_DNA"/>
</dbReference>
<dbReference type="OMA" id="VIFNCIQ"/>
<evidence type="ECO:0000313" key="7">
    <source>
        <dbReference type="Proteomes" id="UP000054408"/>
    </source>
</evidence>
<dbReference type="GO" id="GO:0005635">
    <property type="term" value="C:nuclear envelope"/>
    <property type="evidence" value="ECO:0007669"/>
    <property type="project" value="TreeGrafter"/>
</dbReference>
<dbReference type="Gene3D" id="1.20.120.550">
    <property type="entry name" value="Membrane associated eicosanoid/glutathione metabolism-like domain"/>
    <property type="match status" value="1"/>
</dbReference>
<dbReference type="InterPro" id="IPR023352">
    <property type="entry name" value="MAPEG-like_dom_sf"/>
</dbReference>